<proteinExistence type="inferred from homology"/>
<comment type="cofactor">
    <cofactor evidence="11">
        <name>Zn(2+)</name>
        <dbReference type="ChEBI" id="CHEBI:29105"/>
    </cofactor>
    <text evidence="11">Binds 1 zinc ion per subunit.</text>
</comment>
<evidence type="ECO:0000256" key="9">
    <source>
        <dbReference type="ARBA" id="ARBA00022917"/>
    </source>
</evidence>
<evidence type="ECO:0000313" key="15">
    <source>
        <dbReference type="Proteomes" id="UP001642483"/>
    </source>
</evidence>
<comment type="caution">
    <text evidence="14">The sequence shown here is derived from an EMBL/GenBank/DDBJ whole genome shotgun (WGS) entry which is preliminary data.</text>
</comment>
<keyword evidence="4 11" id="KW-0820">tRNA-binding</keyword>
<keyword evidence="5 11" id="KW-0436">Ligase</keyword>
<dbReference type="EC" id="6.1.1.7" evidence="2"/>
<dbReference type="PROSITE" id="PS50860">
    <property type="entry name" value="AA_TRNA_LIGASE_II_ALA"/>
    <property type="match status" value="1"/>
</dbReference>
<dbReference type="SMART" id="SM00863">
    <property type="entry name" value="tRNA_SAD"/>
    <property type="match status" value="1"/>
</dbReference>
<evidence type="ECO:0000256" key="7">
    <source>
        <dbReference type="ARBA" id="ARBA00022840"/>
    </source>
</evidence>
<evidence type="ECO:0000256" key="2">
    <source>
        <dbReference type="ARBA" id="ARBA00013168"/>
    </source>
</evidence>
<reference evidence="14 15" key="1">
    <citation type="submission" date="2024-02" db="EMBL/GenBank/DDBJ databases">
        <authorList>
            <person name="Daric V."/>
            <person name="Darras S."/>
        </authorList>
    </citation>
    <scope>NUCLEOTIDE SEQUENCE [LARGE SCALE GENOMIC DNA]</scope>
</reference>
<dbReference type="Pfam" id="PF02272">
    <property type="entry name" value="DHHA1"/>
    <property type="match status" value="1"/>
</dbReference>
<dbReference type="Gene3D" id="3.30.930.10">
    <property type="entry name" value="Bira Bifunctional Protein, Domain 2"/>
    <property type="match status" value="1"/>
</dbReference>
<evidence type="ECO:0000256" key="5">
    <source>
        <dbReference type="ARBA" id="ARBA00022598"/>
    </source>
</evidence>
<dbReference type="HAMAP" id="MF_00036_B">
    <property type="entry name" value="Ala_tRNA_synth_B"/>
    <property type="match status" value="1"/>
</dbReference>
<dbReference type="Gene3D" id="3.10.310.40">
    <property type="match status" value="1"/>
</dbReference>
<keyword evidence="11" id="KW-0862">Zinc</keyword>
<feature type="binding site" evidence="11">
    <location>
        <position position="630"/>
    </location>
    <ligand>
        <name>Zn(2+)</name>
        <dbReference type="ChEBI" id="CHEBI:29105"/>
    </ligand>
</feature>
<organism evidence="14 15">
    <name type="scientific">Clavelina lepadiformis</name>
    <name type="common">Light-bulb sea squirt</name>
    <name type="synonym">Ascidia lepadiformis</name>
    <dbReference type="NCBI Taxonomy" id="159417"/>
    <lineage>
        <taxon>Eukaryota</taxon>
        <taxon>Metazoa</taxon>
        <taxon>Chordata</taxon>
        <taxon>Tunicata</taxon>
        <taxon>Ascidiacea</taxon>
        <taxon>Aplousobranchia</taxon>
        <taxon>Clavelinidae</taxon>
        <taxon>Clavelina</taxon>
    </lineage>
</organism>
<dbReference type="InterPro" id="IPR002318">
    <property type="entry name" value="Ala-tRNA-lgiase_IIc"/>
</dbReference>
<dbReference type="InterPro" id="IPR018163">
    <property type="entry name" value="Thr/Ala-tRNA-synth_IIc_edit"/>
</dbReference>
<dbReference type="Proteomes" id="UP001642483">
    <property type="component" value="Unassembled WGS sequence"/>
</dbReference>
<evidence type="ECO:0000256" key="4">
    <source>
        <dbReference type="ARBA" id="ARBA00022555"/>
    </source>
</evidence>
<comment type="catalytic activity">
    <reaction evidence="11">
        <text>tRNA(Ala) + L-alanine + ATP = L-alanyl-tRNA(Ala) + AMP + diphosphate</text>
        <dbReference type="Rhea" id="RHEA:12540"/>
        <dbReference type="Rhea" id="RHEA-COMP:9657"/>
        <dbReference type="Rhea" id="RHEA-COMP:9923"/>
        <dbReference type="ChEBI" id="CHEBI:30616"/>
        <dbReference type="ChEBI" id="CHEBI:33019"/>
        <dbReference type="ChEBI" id="CHEBI:57972"/>
        <dbReference type="ChEBI" id="CHEBI:78442"/>
        <dbReference type="ChEBI" id="CHEBI:78497"/>
        <dbReference type="ChEBI" id="CHEBI:456215"/>
        <dbReference type="EC" id="6.1.1.7"/>
    </reaction>
</comment>
<evidence type="ECO:0000259" key="13">
    <source>
        <dbReference type="PROSITE" id="PS50860"/>
    </source>
</evidence>
<dbReference type="NCBIfam" id="TIGR00344">
    <property type="entry name" value="alaS"/>
    <property type="match status" value="1"/>
</dbReference>
<protein>
    <recommendedName>
        <fullName evidence="3">Alanine--tRNA ligase</fullName>
        <ecNumber evidence="2">6.1.1.7</ecNumber>
    </recommendedName>
</protein>
<feature type="binding site" evidence="11">
    <location>
        <position position="744"/>
    </location>
    <ligand>
        <name>Zn(2+)</name>
        <dbReference type="ChEBI" id="CHEBI:29105"/>
    </ligand>
</feature>
<dbReference type="SUPFAM" id="SSF55681">
    <property type="entry name" value="Class II aaRS and biotin synthetases"/>
    <property type="match status" value="1"/>
</dbReference>
<name>A0ABP0FLI5_CLALP</name>
<dbReference type="Gene3D" id="2.40.30.130">
    <property type="match status" value="1"/>
</dbReference>
<feature type="binding site" evidence="11">
    <location>
        <position position="626"/>
    </location>
    <ligand>
        <name>Zn(2+)</name>
        <dbReference type="ChEBI" id="CHEBI:29105"/>
    </ligand>
</feature>
<dbReference type="InterPro" id="IPR003156">
    <property type="entry name" value="DHHA1_dom"/>
</dbReference>
<dbReference type="SUPFAM" id="SSF50447">
    <property type="entry name" value="Translation proteins"/>
    <property type="match status" value="1"/>
</dbReference>
<dbReference type="InterPro" id="IPR050058">
    <property type="entry name" value="Ala-tRNA_ligase"/>
</dbReference>
<comment type="domain">
    <text evidence="11">Consists of three domains; the N-terminal catalytic domain, the editing domain and the C-terminal C-Ala domain. The editing domain removes incorrectly charged amino acids, while the C-Ala domain, along with tRNA(Ala), serves as a bridge to cooperatively bring together the editing and aminoacylation centers thus stimulating deacylation of misacylated tRNAs.</text>
</comment>
<dbReference type="Gene3D" id="3.30.980.10">
    <property type="entry name" value="Threonyl-trna Synthetase, Chain A, domain 2"/>
    <property type="match status" value="1"/>
</dbReference>
<evidence type="ECO:0000256" key="8">
    <source>
        <dbReference type="ARBA" id="ARBA00022884"/>
    </source>
</evidence>
<feature type="binding site" evidence="11">
    <location>
        <position position="748"/>
    </location>
    <ligand>
        <name>Zn(2+)</name>
        <dbReference type="ChEBI" id="CHEBI:29105"/>
    </ligand>
</feature>
<feature type="domain" description="Alanyl-transfer RNA synthetases family profile" evidence="13">
    <location>
        <begin position="28"/>
        <end position="787"/>
    </location>
</feature>
<dbReference type="PANTHER" id="PTHR11777">
    <property type="entry name" value="ALANYL-TRNA SYNTHETASE"/>
    <property type="match status" value="1"/>
</dbReference>
<dbReference type="EMBL" id="CAWYQH010000068">
    <property type="protein sequence ID" value="CAK8679873.1"/>
    <property type="molecule type" value="Genomic_DNA"/>
</dbReference>
<dbReference type="InterPro" id="IPR009000">
    <property type="entry name" value="Transl_B-barrel_sf"/>
</dbReference>
<dbReference type="Pfam" id="PF01411">
    <property type="entry name" value="tRNA-synt_2c"/>
    <property type="match status" value="1"/>
</dbReference>
<sequence>MVTALKTFKKFLVGLVKSSERLKMDASLTSKDLRKMFINFFEERYNHKYIHSSSTIPLDDPTLLFANAGMNQFKSIFLGTIAPSNPLSKVKRACNSQKCIRAGGKHNDLDDVGKDTYHHTFFEMLGVWSFGDYFKREAIKMSWELLVDVLKIPAERMYATYFEGDPENGLEPDFVTRDAWLEILPPERVLTGNMKDNFWEMGDIGPCGPCTEIHFDRIGGRDAAHLVNMDDPDVLEVWNLVFMQFNREKGGILKPLARQHVDTGMGLERLVSVIQGKRSNYDTDMFIPIFEAIQKGTGARPYTGKVGREDSDGIDMAYRVLADHIRTLTIALSDGGRPDNVGRGYVLRRILRRATRFSREKLNAKKGFFASLVPVVVDILGEAFPEITHDPQVVIDIINEEEEQFLKTLNRGHRIMTRKIKSLPEGSTVFPGDTAWLLYDTYGFPLDLTQIMAEEQGLNVDLESFELSKAAAILRSQAIGDGEDERITLDVHAITDLQQRKFAPTDDTPKYKYTSSVDGDYTFERSSGIIMALRAGNSFVEEVCSGQECGILLDQTSFYAEQGGQIYDLGYMVKSDDDQTEFTVKNCQVQGGYVLHVGTVVGTLRVGDKLNLFIDEQRRHTVMSNHTSTHILNFGLRCVLGEADQRGSLVAPDRLRFDFTAKKAMTTAQIKRTEEIANEVIDKKETVYAKVSPLAQAKSIQGLRAIFDETYPDPVRVLSVGVPVETLLEDPTSEIGLKTSIEFCGGTHLQNSGHAGKMVIISEEAIAKGIRRIVAVTGQEAFKTIRKAALLDEELFKVKSSTEDAIKNKENLKPVNKMIADFTEELGACAIAQWKKDELRELAAKLKKNIDNVERAAKADATKAALLKTEESIQNHPNQPVVVTELKTNANAKALNDALKIYKSKSKESAVMLFSVDEDARKIVCLSQVPKTCVDRGLTADQWIKSVCGVIGGKGGGKDVSAQASGQHIESLDKAMNLAKKFAHEKLKIENDVLY</sequence>
<dbReference type="InterPro" id="IPR023033">
    <property type="entry name" value="Ala_tRNA_ligase_euk/bac"/>
</dbReference>
<dbReference type="PANTHER" id="PTHR11777:SF9">
    <property type="entry name" value="ALANINE--TRNA LIGASE, CYTOPLASMIC"/>
    <property type="match status" value="1"/>
</dbReference>
<dbReference type="PRINTS" id="PR00980">
    <property type="entry name" value="TRNASYNTHALA"/>
</dbReference>
<dbReference type="SUPFAM" id="SSF55186">
    <property type="entry name" value="ThrRS/AlaRS common domain"/>
    <property type="match status" value="1"/>
</dbReference>
<evidence type="ECO:0000256" key="12">
    <source>
        <dbReference type="SAM" id="Coils"/>
    </source>
</evidence>
<comment type="function">
    <text evidence="11">Catalyzes the attachment of alanine to tRNA(Ala) in a two-step reaction: alanine is first activated by ATP to form Ala-AMP and then transferred to the acceptor end of tRNA(Ala). Also edits incorrectly charged tRNA(Ala) via its editing domain.</text>
</comment>
<keyword evidence="9 11" id="KW-0648">Protein biosynthesis</keyword>
<dbReference type="CDD" id="cd00673">
    <property type="entry name" value="AlaRS_core"/>
    <property type="match status" value="1"/>
</dbReference>
<evidence type="ECO:0000256" key="6">
    <source>
        <dbReference type="ARBA" id="ARBA00022741"/>
    </source>
</evidence>
<keyword evidence="11" id="KW-0479">Metal-binding</keyword>
<dbReference type="Pfam" id="PF07973">
    <property type="entry name" value="tRNA_SAD"/>
    <property type="match status" value="1"/>
</dbReference>
<keyword evidence="10 11" id="KW-0030">Aminoacyl-tRNA synthetase</keyword>
<evidence type="ECO:0000256" key="3">
    <source>
        <dbReference type="ARBA" id="ARBA00017959"/>
    </source>
</evidence>
<dbReference type="SUPFAM" id="SSF101353">
    <property type="entry name" value="Putative anticodon-binding domain of alanyl-tRNA synthetase (AlaRS)"/>
    <property type="match status" value="1"/>
</dbReference>
<comment type="similarity">
    <text evidence="1">Belongs to the class-II aminoacyl-tRNA synthetase family. Alax-L subfamily.</text>
</comment>
<keyword evidence="8 11" id="KW-0694">RNA-binding</keyword>
<gene>
    <name evidence="14" type="ORF">CVLEPA_LOCUS10119</name>
</gene>
<feature type="coiled-coil region" evidence="12">
    <location>
        <begin position="829"/>
        <end position="859"/>
    </location>
</feature>
<evidence type="ECO:0000256" key="10">
    <source>
        <dbReference type="ARBA" id="ARBA00023146"/>
    </source>
</evidence>
<dbReference type="InterPro" id="IPR012947">
    <property type="entry name" value="tRNA_SAD"/>
</dbReference>
<dbReference type="InterPro" id="IPR018162">
    <property type="entry name" value="Ala-tRNA-ligase_IIc_anticod-bd"/>
</dbReference>
<evidence type="ECO:0000256" key="1">
    <source>
        <dbReference type="ARBA" id="ARBA00008429"/>
    </source>
</evidence>
<keyword evidence="15" id="KW-1185">Reference proteome</keyword>
<keyword evidence="6 11" id="KW-0547">Nucleotide-binding</keyword>
<comment type="subunit">
    <text evidence="11">Monomer.</text>
</comment>
<evidence type="ECO:0000313" key="14">
    <source>
        <dbReference type="EMBL" id="CAK8679873.1"/>
    </source>
</evidence>
<accession>A0ABP0FLI5</accession>
<dbReference type="InterPro" id="IPR045864">
    <property type="entry name" value="aa-tRNA-synth_II/BPL/LPL"/>
</dbReference>
<keyword evidence="7 11" id="KW-0067">ATP-binding</keyword>
<keyword evidence="12" id="KW-0175">Coiled coil</keyword>
<dbReference type="InterPro" id="IPR018165">
    <property type="entry name" value="Ala-tRNA-synth_IIc_core"/>
</dbReference>
<dbReference type="InterPro" id="IPR018164">
    <property type="entry name" value="Ala-tRNA-synth_IIc_N"/>
</dbReference>
<evidence type="ECO:0000256" key="11">
    <source>
        <dbReference type="HAMAP-Rule" id="MF_03133"/>
    </source>
</evidence>